<dbReference type="GO" id="GO:0008017">
    <property type="term" value="F:microtubule binding"/>
    <property type="evidence" value="ECO:0007669"/>
    <property type="project" value="InterPro"/>
</dbReference>
<evidence type="ECO:0000256" key="7">
    <source>
        <dbReference type="PROSITE-ProRule" id="PRU00283"/>
    </source>
</evidence>
<evidence type="ECO:0000256" key="8">
    <source>
        <dbReference type="SAM" id="Coils"/>
    </source>
</evidence>
<feature type="coiled-coil region" evidence="8">
    <location>
        <begin position="130"/>
        <end position="157"/>
    </location>
</feature>
<dbReference type="InterPro" id="IPR001752">
    <property type="entry name" value="Kinesin_motor_dom"/>
</dbReference>
<evidence type="ECO:0000256" key="1">
    <source>
        <dbReference type="ARBA" id="ARBA00010899"/>
    </source>
</evidence>
<keyword evidence="5 8" id="KW-0175">Coiled coil</keyword>
<evidence type="ECO:0000313" key="13">
    <source>
        <dbReference type="RefSeq" id="XP_039146044.1"/>
    </source>
</evidence>
<organism evidence="11 12">
    <name type="scientific">Dioscorea cayennensis subsp. rotundata</name>
    <name type="common">White Guinea yam</name>
    <name type="synonym">Dioscorea rotundata</name>
    <dbReference type="NCBI Taxonomy" id="55577"/>
    <lineage>
        <taxon>Eukaryota</taxon>
        <taxon>Viridiplantae</taxon>
        <taxon>Streptophyta</taxon>
        <taxon>Embryophyta</taxon>
        <taxon>Tracheophyta</taxon>
        <taxon>Spermatophyta</taxon>
        <taxon>Magnoliopsida</taxon>
        <taxon>Liliopsida</taxon>
        <taxon>Dioscoreales</taxon>
        <taxon>Dioscoreaceae</taxon>
        <taxon>Dioscorea</taxon>
    </lineage>
</organism>
<feature type="compositionally biased region" description="Basic and acidic residues" evidence="9">
    <location>
        <begin position="30"/>
        <end position="39"/>
    </location>
</feature>
<dbReference type="InterPro" id="IPR027417">
    <property type="entry name" value="P-loop_NTPase"/>
</dbReference>
<dbReference type="GeneID" id="120283428"/>
<evidence type="ECO:0000259" key="10">
    <source>
        <dbReference type="PROSITE" id="PS50067"/>
    </source>
</evidence>
<dbReference type="GO" id="GO:0007018">
    <property type="term" value="P:microtubule-based movement"/>
    <property type="evidence" value="ECO:0007669"/>
    <property type="project" value="InterPro"/>
</dbReference>
<dbReference type="AlphaFoldDB" id="A0AB40D6W4"/>
<dbReference type="SUPFAM" id="SSF52540">
    <property type="entry name" value="P-loop containing nucleoside triphosphate hydrolases"/>
    <property type="match status" value="1"/>
</dbReference>
<keyword evidence="6 7" id="KW-0505">Motor protein</keyword>
<dbReference type="PROSITE" id="PS50067">
    <property type="entry name" value="KINESIN_MOTOR_2"/>
    <property type="match status" value="1"/>
</dbReference>
<dbReference type="GO" id="GO:0005874">
    <property type="term" value="C:microtubule"/>
    <property type="evidence" value="ECO:0007669"/>
    <property type="project" value="UniProtKB-KW"/>
</dbReference>
<dbReference type="Gene3D" id="3.40.850.10">
    <property type="entry name" value="Kinesin motor domain"/>
    <property type="match status" value="1"/>
</dbReference>
<name>A0AB40D6W4_DIOCR</name>
<proteinExistence type="inferred from homology"/>
<dbReference type="InterPro" id="IPR036961">
    <property type="entry name" value="Kinesin_motor_dom_sf"/>
</dbReference>
<gene>
    <name evidence="12 13" type="primary">LOC120283428</name>
</gene>
<evidence type="ECO:0000256" key="9">
    <source>
        <dbReference type="SAM" id="MobiDB-lite"/>
    </source>
</evidence>
<keyword evidence="3 7" id="KW-0547">Nucleotide-binding</keyword>
<keyword evidence="11" id="KW-1185">Reference proteome</keyword>
<dbReference type="CDD" id="cd01366">
    <property type="entry name" value="KISc_C_terminal"/>
    <property type="match status" value="1"/>
</dbReference>
<evidence type="ECO:0000256" key="3">
    <source>
        <dbReference type="ARBA" id="ARBA00022741"/>
    </source>
</evidence>
<protein>
    <submittedName>
        <fullName evidence="12">Kinesin-like protein KIN-14J isoform X1</fullName>
    </submittedName>
    <submittedName>
        <fullName evidence="13">Kinesin-like protein KIN-14J isoform X2</fullName>
    </submittedName>
</protein>
<dbReference type="RefSeq" id="XP_039146044.1">
    <property type="nucleotide sequence ID" value="XM_039290110.1"/>
</dbReference>
<comment type="similarity">
    <text evidence="1">Belongs to the TRAFAC class myosin-kinesin ATPase superfamily. Kinesin family. KIN-14 subfamily.</text>
</comment>
<feature type="binding site" evidence="7">
    <location>
        <begin position="276"/>
        <end position="283"/>
    </location>
    <ligand>
        <name>ATP</name>
        <dbReference type="ChEBI" id="CHEBI:30616"/>
    </ligand>
</feature>
<feature type="compositionally biased region" description="Basic and acidic residues" evidence="9">
    <location>
        <begin position="601"/>
        <end position="614"/>
    </location>
</feature>
<evidence type="ECO:0000256" key="5">
    <source>
        <dbReference type="ARBA" id="ARBA00023054"/>
    </source>
</evidence>
<keyword evidence="4 7" id="KW-0067">ATP-binding</keyword>
<feature type="region of interest" description="Disordered" evidence="9">
    <location>
        <begin position="598"/>
        <end position="651"/>
    </location>
</feature>
<dbReference type="FunFam" id="3.40.850.10:FF:000061">
    <property type="entry name" value="Kinesin-like protein"/>
    <property type="match status" value="1"/>
</dbReference>
<dbReference type="GO" id="GO:0005524">
    <property type="term" value="F:ATP binding"/>
    <property type="evidence" value="ECO:0007669"/>
    <property type="project" value="UniProtKB-UniRule"/>
</dbReference>
<feature type="domain" description="Kinesin motor" evidence="10">
    <location>
        <begin position="193"/>
        <end position="517"/>
    </location>
</feature>
<reference evidence="12 13" key="1">
    <citation type="submission" date="2025-04" db="UniProtKB">
        <authorList>
            <consortium name="RefSeq"/>
        </authorList>
    </citation>
    <scope>IDENTIFICATION</scope>
</reference>
<evidence type="ECO:0000256" key="4">
    <source>
        <dbReference type="ARBA" id="ARBA00022840"/>
    </source>
</evidence>
<dbReference type="Proteomes" id="UP001515500">
    <property type="component" value="Chromosome 19"/>
</dbReference>
<feature type="region of interest" description="Disordered" evidence="9">
    <location>
        <begin position="1"/>
        <end position="39"/>
    </location>
</feature>
<dbReference type="Pfam" id="PF00225">
    <property type="entry name" value="Kinesin"/>
    <property type="match status" value="1"/>
</dbReference>
<evidence type="ECO:0000256" key="6">
    <source>
        <dbReference type="ARBA" id="ARBA00023175"/>
    </source>
</evidence>
<dbReference type="RefSeq" id="XP_039146043.1">
    <property type="nucleotide sequence ID" value="XM_039290109.1"/>
</dbReference>
<evidence type="ECO:0000313" key="12">
    <source>
        <dbReference type="RefSeq" id="XP_039146043.1"/>
    </source>
</evidence>
<dbReference type="InterPro" id="IPR027640">
    <property type="entry name" value="Kinesin-like_fam"/>
</dbReference>
<evidence type="ECO:0000256" key="2">
    <source>
        <dbReference type="ARBA" id="ARBA00022701"/>
    </source>
</evidence>
<accession>A0AB40D6W4</accession>
<dbReference type="PANTHER" id="PTHR47972:SF2">
    <property type="entry name" value="KINESIN-LIKE PROTEIN KIN-14S"/>
    <property type="match status" value="1"/>
</dbReference>
<dbReference type="GO" id="GO:0003777">
    <property type="term" value="F:microtubule motor activity"/>
    <property type="evidence" value="ECO:0007669"/>
    <property type="project" value="InterPro"/>
</dbReference>
<keyword evidence="2" id="KW-0493">Microtubule</keyword>
<evidence type="ECO:0000313" key="11">
    <source>
        <dbReference type="Proteomes" id="UP001515500"/>
    </source>
</evidence>
<dbReference type="PRINTS" id="PR00380">
    <property type="entry name" value="KINESINHEAVY"/>
</dbReference>
<sequence length="874" mass="97763">MGEEQASAMEAPNSLSPASQKGFCGPVQENEDHQPLESDQLDRGVMISLFDGTVEQNGEALEKETNQLNIQEPKPNIYQDKEEIGDTTDNTIDTFMDDCTIPSPALKDNGMSSFFGPDLSTALQLLGTKYNSLMKRYQEGSSRLQALEAECVTLSNKCLNECQPRYENLKEKYTLECAERKCLYNELIELKGNIRVFCRCRPLNPEEASKGYSSVLELDPSQDMELQIVCTDSSRKKFRFDHVFGPLDNQEAVFAETLPVVRSALDGYNVCIFAYGQTGTGKTYTMEGTSEDRGVNYRALGELFQSSMERCSTMKYEFSISMLEVYNEKIRDLLAENSDQHAKKLEIKQTADGTQDVPGLVEAPVNSVDEVWSMLKTGGRNRSVGSTNANELSSRSHCLVRVIIKSENMLNGHQCRSNMWLVDLAGSERVGKIEVEGERLKESQFINKSLSALGDVISALASRNPHIPYRNSKLTHLLQSSLGGDCKTLMFVQISPSTADLGETLCSLNFASRVRGIEHGPVKKQSDPNESFKIKQLTEKLRQEEKETAKLNESLQLMHLKYASRENVFKTLQEKIRDAEQACKTYQQKVNDLENQLAEQKSTRHSVESREPTKYHKPPLPPIKQRLPLGKITNRMPPAGPRKVSITPMPPLADKENNILTMKKATYTSPNNQSSRARRISLTPVVRPLPVQRKRRASIAVLPNDSLAAVPERHQLNSTNKNHQRYQPKAPQRRNSMATFVPFTPLSKISTVIATPDGKGKFSNNVSNSSKYTSSPPSVQAIWRSKIPSVGSPRQRLRLLSSPCNSSAMNSQMMNKLCFSVQKRVIVGSPSHRQSTSTLPGLSMLNQALREKEIVGKLGTAQRVLCRKRRQSVI</sequence>
<dbReference type="PANTHER" id="PTHR47972">
    <property type="entry name" value="KINESIN-LIKE PROTEIN KLP-3"/>
    <property type="match status" value="1"/>
</dbReference>
<dbReference type="SMART" id="SM00129">
    <property type="entry name" value="KISc"/>
    <property type="match status" value="1"/>
</dbReference>